<dbReference type="Gene3D" id="2.60.40.1220">
    <property type="match status" value="1"/>
</dbReference>
<accession>A0A382YYM9</accession>
<dbReference type="InterPro" id="IPR014755">
    <property type="entry name" value="Cu-Rt/internalin_Ig-like"/>
</dbReference>
<dbReference type="PRINTS" id="PR00014">
    <property type="entry name" value="FNTYPEIII"/>
</dbReference>
<dbReference type="InterPro" id="IPR013783">
    <property type="entry name" value="Ig-like_fold"/>
</dbReference>
<dbReference type="InterPro" id="IPR050964">
    <property type="entry name" value="Striated_Muscle_Regulatory"/>
</dbReference>
<feature type="non-terminal residue" evidence="5">
    <location>
        <position position="221"/>
    </location>
</feature>
<evidence type="ECO:0000256" key="1">
    <source>
        <dbReference type="ARBA" id="ARBA00022729"/>
    </source>
</evidence>
<reference evidence="5" key="1">
    <citation type="submission" date="2018-05" db="EMBL/GenBank/DDBJ databases">
        <authorList>
            <person name="Lanie J.A."/>
            <person name="Ng W.-L."/>
            <person name="Kazmierczak K.M."/>
            <person name="Andrzejewski T.M."/>
            <person name="Davidsen T.M."/>
            <person name="Wayne K.J."/>
            <person name="Tettelin H."/>
            <person name="Glass J.I."/>
            <person name="Rusch D."/>
            <person name="Podicherti R."/>
            <person name="Tsui H.-C.T."/>
            <person name="Winkler M.E."/>
        </authorList>
    </citation>
    <scope>NUCLEOTIDE SEQUENCE</scope>
</reference>
<protein>
    <recommendedName>
        <fullName evidence="4">Fibronectin type-III domain-containing protein</fullName>
    </recommendedName>
</protein>
<feature type="domain" description="Fibronectin type-III" evidence="4">
    <location>
        <begin position="128"/>
        <end position="221"/>
    </location>
</feature>
<evidence type="ECO:0000256" key="2">
    <source>
        <dbReference type="ARBA" id="ARBA00022737"/>
    </source>
</evidence>
<dbReference type="EMBL" id="UINC01179557">
    <property type="protein sequence ID" value="SVD88293.1"/>
    <property type="molecule type" value="Genomic_DNA"/>
</dbReference>
<proteinExistence type="predicted"/>
<dbReference type="Pfam" id="PF00041">
    <property type="entry name" value="fn3"/>
    <property type="match status" value="1"/>
</dbReference>
<dbReference type="CDD" id="cd00063">
    <property type="entry name" value="FN3"/>
    <property type="match status" value="1"/>
</dbReference>
<dbReference type="AlphaFoldDB" id="A0A382YYM9"/>
<evidence type="ECO:0000256" key="3">
    <source>
        <dbReference type="SAM" id="MobiDB-lite"/>
    </source>
</evidence>
<dbReference type="PROSITE" id="PS50853">
    <property type="entry name" value="FN3"/>
    <property type="match status" value="1"/>
</dbReference>
<organism evidence="5">
    <name type="scientific">marine metagenome</name>
    <dbReference type="NCBI Taxonomy" id="408172"/>
    <lineage>
        <taxon>unclassified sequences</taxon>
        <taxon>metagenomes</taxon>
        <taxon>ecological metagenomes</taxon>
    </lineage>
</organism>
<dbReference type="SMART" id="SM00060">
    <property type="entry name" value="FN3"/>
    <property type="match status" value="1"/>
</dbReference>
<dbReference type="InterPro" id="IPR032812">
    <property type="entry name" value="SbsA_Ig"/>
</dbReference>
<dbReference type="PANTHER" id="PTHR13817:SF73">
    <property type="entry name" value="FIBRONECTIN TYPE-III DOMAIN-CONTAINING PROTEIN"/>
    <property type="match status" value="1"/>
</dbReference>
<keyword evidence="2" id="KW-0677">Repeat</keyword>
<feature type="region of interest" description="Disordered" evidence="3">
    <location>
        <begin position="1"/>
        <end position="26"/>
    </location>
</feature>
<evidence type="ECO:0000259" key="4">
    <source>
        <dbReference type="PROSITE" id="PS50853"/>
    </source>
</evidence>
<dbReference type="SUPFAM" id="SSF49265">
    <property type="entry name" value="Fibronectin type III"/>
    <property type="match status" value="1"/>
</dbReference>
<evidence type="ECO:0000313" key="5">
    <source>
        <dbReference type="EMBL" id="SVD88293.1"/>
    </source>
</evidence>
<dbReference type="Pfam" id="PF13205">
    <property type="entry name" value="Big_5"/>
    <property type="match status" value="1"/>
</dbReference>
<sequence length="221" mass="22129">MTQCSLAPSTSGDTTTPTLTSASPADDETAVVAGKSIVLNFSEKVDAETGNVTIYQTSDSTVVEAIAVSGSQVTGSRTSTITVNPTDDLAYSTEYYVLIDATAFDDASSNSYAGISDTTALSFTTATVPGAPTALAGSLPGGAGEIALTWTAPSSNGGLAISDYVVEYSTDETTWTTFADGLSLALSATVTGLANSTAYTFRVSAVNAAGTGIASTTSATT</sequence>
<dbReference type="PANTHER" id="PTHR13817">
    <property type="entry name" value="TITIN"/>
    <property type="match status" value="1"/>
</dbReference>
<dbReference type="InterPro" id="IPR003961">
    <property type="entry name" value="FN3_dom"/>
</dbReference>
<dbReference type="InterPro" id="IPR036116">
    <property type="entry name" value="FN3_sf"/>
</dbReference>
<name>A0A382YYM9_9ZZZZ</name>
<keyword evidence="1" id="KW-0732">Signal</keyword>
<feature type="compositionally biased region" description="Low complexity" evidence="3">
    <location>
        <begin position="7"/>
        <end position="24"/>
    </location>
</feature>
<dbReference type="Gene3D" id="2.60.40.10">
    <property type="entry name" value="Immunoglobulins"/>
    <property type="match status" value="1"/>
</dbReference>
<gene>
    <name evidence="5" type="ORF">METZ01_LOCUS441147</name>
</gene>